<keyword evidence="5" id="KW-0143">Chaperone</keyword>
<evidence type="ECO:0000256" key="3">
    <source>
        <dbReference type="ARBA" id="ARBA00023015"/>
    </source>
</evidence>
<evidence type="ECO:0000313" key="8">
    <source>
        <dbReference type="Proteomes" id="UP000593562"/>
    </source>
</evidence>
<evidence type="ECO:0000313" key="7">
    <source>
        <dbReference type="EMBL" id="KAF5735376.1"/>
    </source>
</evidence>
<dbReference type="EMBL" id="JAAARO010000015">
    <property type="protein sequence ID" value="KAF5735376.1"/>
    <property type="molecule type" value="Genomic_DNA"/>
</dbReference>
<dbReference type="GO" id="GO:0006335">
    <property type="term" value="P:DNA replication-dependent chromatin assembly"/>
    <property type="evidence" value="ECO:0007669"/>
    <property type="project" value="TreeGrafter"/>
</dbReference>
<dbReference type="InterPro" id="IPR036747">
    <property type="entry name" value="ASF1-like_sf"/>
</dbReference>
<dbReference type="Pfam" id="PF04729">
    <property type="entry name" value="ASF1_hist_chap"/>
    <property type="match status" value="1"/>
</dbReference>
<dbReference type="AlphaFoldDB" id="A0A7J7CN69"/>
<accession>A0A7J7CN69</accession>
<evidence type="ECO:0000256" key="2">
    <source>
        <dbReference type="ARBA" id="ARBA00006051"/>
    </source>
</evidence>
<protein>
    <submittedName>
        <fullName evidence="7">Histone chaperone ASF1B</fullName>
    </submittedName>
</protein>
<comment type="caution">
    <text evidence="7">The sequence shown here is derived from an EMBL/GenBank/DDBJ whole genome shotgun (WGS) entry which is preliminary data.</text>
</comment>
<sequence length="177" mass="20388">MLAIIVVFQAIFADSSIRCTICTYVICLRSTFDYKLGLYALQAGPPDPSKIREEDIIGVAVLLLTCSYLGQEFIRVGYYVNNDYDDDRLREEPPPKLLIDKVQTSKEHFNRQAQGDKISYKFQTLKVMKLQTNPNQINQLKMMVMENNHALHLIKPQTRMNLSFCGSRFLVHGAWHD</sequence>
<name>A0A7J7CN69_TRIWF</name>
<dbReference type="GO" id="GO:0000785">
    <property type="term" value="C:chromatin"/>
    <property type="evidence" value="ECO:0007669"/>
    <property type="project" value="TreeGrafter"/>
</dbReference>
<proteinExistence type="inferred from homology"/>
<evidence type="ECO:0000256" key="1">
    <source>
        <dbReference type="ARBA" id="ARBA00004123"/>
    </source>
</evidence>
<keyword evidence="3" id="KW-0805">Transcription regulation</keyword>
<dbReference type="Proteomes" id="UP000593562">
    <property type="component" value="Unassembled WGS sequence"/>
</dbReference>
<gene>
    <name evidence="7" type="ORF">HS088_TW15G00878</name>
</gene>
<dbReference type="Gene3D" id="2.60.40.1490">
    <property type="entry name" value="Histone chaperone ASF1-like"/>
    <property type="match status" value="1"/>
</dbReference>
<organism evidence="7 8">
    <name type="scientific">Tripterygium wilfordii</name>
    <name type="common">Thunder God vine</name>
    <dbReference type="NCBI Taxonomy" id="458696"/>
    <lineage>
        <taxon>Eukaryota</taxon>
        <taxon>Viridiplantae</taxon>
        <taxon>Streptophyta</taxon>
        <taxon>Embryophyta</taxon>
        <taxon>Tracheophyta</taxon>
        <taxon>Spermatophyta</taxon>
        <taxon>Magnoliopsida</taxon>
        <taxon>eudicotyledons</taxon>
        <taxon>Gunneridae</taxon>
        <taxon>Pentapetalae</taxon>
        <taxon>rosids</taxon>
        <taxon>fabids</taxon>
        <taxon>Celastrales</taxon>
        <taxon>Celastraceae</taxon>
        <taxon>Tripterygium</taxon>
    </lineage>
</organism>
<dbReference type="GO" id="GO:0005634">
    <property type="term" value="C:nucleus"/>
    <property type="evidence" value="ECO:0007669"/>
    <property type="project" value="UniProtKB-SubCell"/>
</dbReference>
<comment type="subcellular location">
    <subcellularLocation>
        <location evidence="1">Nucleus</location>
    </subcellularLocation>
</comment>
<evidence type="ECO:0000256" key="5">
    <source>
        <dbReference type="ARBA" id="ARBA00023186"/>
    </source>
</evidence>
<keyword evidence="8" id="KW-1185">Reference proteome</keyword>
<dbReference type="InterPro" id="IPR006818">
    <property type="entry name" value="ASF1-like"/>
</dbReference>
<dbReference type="SUPFAM" id="SSF101546">
    <property type="entry name" value="ASF1-like"/>
    <property type="match status" value="1"/>
</dbReference>
<dbReference type="PANTHER" id="PTHR12040:SF18">
    <property type="entry name" value="HISTONE CHAPERONE ASF1B"/>
    <property type="match status" value="1"/>
</dbReference>
<keyword evidence="6" id="KW-0539">Nucleus</keyword>
<keyword evidence="4" id="KW-0804">Transcription</keyword>
<dbReference type="GO" id="GO:0042393">
    <property type="term" value="F:histone binding"/>
    <property type="evidence" value="ECO:0007669"/>
    <property type="project" value="TreeGrafter"/>
</dbReference>
<dbReference type="PANTHER" id="PTHR12040">
    <property type="entry name" value="ANTI-SILENCING PROTEIN 1"/>
    <property type="match status" value="1"/>
</dbReference>
<evidence type="ECO:0000256" key="6">
    <source>
        <dbReference type="ARBA" id="ARBA00023242"/>
    </source>
</evidence>
<comment type="similarity">
    <text evidence="2">Belongs to the ASF1 family.</text>
</comment>
<dbReference type="InParanoid" id="A0A7J7CN69"/>
<reference evidence="7 8" key="1">
    <citation type="journal article" date="2020" name="Nat. Commun.">
        <title>Genome of Tripterygium wilfordii and identification of cytochrome P450 involved in triptolide biosynthesis.</title>
        <authorList>
            <person name="Tu L."/>
            <person name="Su P."/>
            <person name="Zhang Z."/>
            <person name="Gao L."/>
            <person name="Wang J."/>
            <person name="Hu T."/>
            <person name="Zhou J."/>
            <person name="Zhang Y."/>
            <person name="Zhao Y."/>
            <person name="Liu Y."/>
            <person name="Song Y."/>
            <person name="Tong Y."/>
            <person name="Lu Y."/>
            <person name="Yang J."/>
            <person name="Xu C."/>
            <person name="Jia M."/>
            <person name="Peters R.J."/>
            <person name="Huang L."/>
            <person name="Gao W."/>
        </authorList>
    </citation>
    <scope>NUCLEOTIDE SEQUENCE [LARGE SCALE GENOMIC DNA]</scope>
    <source>
        <strain evidence="8">cv. XIE 37</strain>
        <tissue evidence="7">Leaf</tissue>
    </source>
</reference>
<evidence type="ECO:0000256" key="4">
    <source>
        <dbReference type="ARBA" id="ARBA00023163"/>
    </source>
</evidence>